<keyword evidence="2" id="KW-0677">Repeat</keyword>
<dbReference type="Pfam" id="PF00400">
    <property type="entry name" value="WD40"/>
    <property type="match status" value="2"/>
</dbReference>
<dbReference type="InterPro" id="IPR027417">
    <property type="entry name" value="P-loop_NTPase"/>
</dbReference>
<evidence type="ECO:0000313" key="5">
    <source>
        <dbReference type="EMBL" id="KAL2783118.1"/>
    </source>
</evidence>
<accession>A0ABR4FJ95</accession>
<dbReference type="PROSITE" id="PS50294">
    <property type="entry name" value="WD_REPEATS_REGION"/>
    <property type="match status" value="1"/>
</dbReference>
<dbReference type="SUPFAM" id="SSF50978">
    <property type="entry name" value="WD40 repeat-like"/>
    <property type="match status" value="1"/>
</dbReference>
<name>A0ABR4FJ95_9EURO</name>
<feature type="domain" description="NACHT" evidence="4">
    <location>
        <begin position="86"/>
        <end position="236"/>
    </location>
</feature>
<dbReference type="InterPro" id="IPR056884">
    <property type="entry name" value="NPHP3-like_N"/>
</dbReference>
<dbReference type="Gene3D" id="3.40.50.300">
    <property type="entry name" value="P-loop containing nucleotide triphosphate hydrolases"/>
    <property type="match status" value="1"/>
</dbReference>
<dbReference type="Proteomes" id="UP001610563">
    <property type="component" value="Unassembled WGS sequence"/>
</dbReference>
<dbReference type="InterPro" id="IPR019775">
    <property type="entry name" value="WD40_repeat_CS"/>
</dbReference>
<dbReference type="InterPro" id="IPR001680">
    <property type="entry name" value="WD40_rpt"/>
</dbReference>
<dbReference type="SUPFAM" id="SSF52540">
    <property type="entry name" value="P-loop containing nucleoside triphosphate hydrolases"/>
    <property type="match status" value="1"/>
</dbReference>
<keyword evidence="1 3" id="KW-0853">WD repeat</keyword>
<evidence type="ECO:0000259" key="4">
    <source>
        <dbReference type="PROSITE" id="PS50837"/>
    </source>
</evidence>
<feature type="repeat" description="WD" evidence="3">
    <location>
        <begin position="612"/>
        <end position="653"/>
    </location>
</feature>
<dbReference type="EMBL" id="JBFTWV010000267">
    <property type="protein sequence ID" value="KAL2783118.1"/>
    <property type="molecule type" value="Genomic_DNA"/>
</dbReference>
<protein>
    <recommendedName>
        <fullName evidence="4">NACHT domain-containing protein</fullName>
    </recommendedName>
</protein>
<reference evidence="5 6" key="1">
    <citation type="submission" date="2024-07" db="EMBL/GenBank/DDBJ databases">
        <title>Section-level genome sequencing and comparative genomics of Aspergillus sections Usti and Cavernicolus.</title>
        <authorList>
            <consortium name="Lawrence Berkeley National Laboratory"/>
            <person name="Nybo J.L."/>
            <person name="Vesth T.C."/>
            <person name="Theobald S."/>
            <person name="Frisvad J.C."/>
            <person name="Larsen T.O."/>
            <person name="Kjaerboelling I."/>
            <person name="Rothschild-Mancinelli K."/>
            <person name="Lyhne E.K."/>
            <person name="Kogle M.E."/>
            <person name="Barry K."/>
            <person name="Clum A."/>
            <person name="Na H."/>
            <person name="Ledsgaard L."/>
            <person name="Lin J."/>
            <person name="Lipzen A."/>
            <person name="Kuo A."/>
            <person name="Riley R."/>
            <person name="Mondo S."/>
            <person name="Labutti K."/>
            <person name="Haridas S."/>
            <person name="Pangalinan J."/>
            <person name="Salamov A.A."/>
            <person name="Simmons B.A."/>
            <person name="Magnuson J.K."/>
            <person name="Chen J."/>
            <person name="Drula E."/>
            <person name="Henrissat B."/>
            <person name="Wiebenga A."/>
            <person name="Lubbers R.J."/>
            <person name="Gomes A.C."/>
            <person name="Makela M.R."/>
            <person name="Stajich J."/>
            <person name="Grigoriev I.V."/>
            <person name="Mortensen U.H."/>
            <person name="De Vries R.P."/>
            <person name="Baker S.E."/>
            <person name="Andersen M.R."/>
        </authorList>
    </citation>
    <scope>NUCLEOTIDE SEQUENCE [LARGE SCALE GENOMIC DNA]</scope>
    <source>
        <strain evidence="5 6">CBS 209.92</strain>
    </source>
</reference>
<dbReference type="PROSITE" id="PS50082">
    <property type="entry name" value="WD_REPEATS_2"/>
    <property type="match status" value="1"/>
</dbReference>
<evidence type="ECO:0000313" key="6">
    <source>
        <dbReference type="Proteomes" id="UP001610563"/>
    </source>
</evidence>
<dbReference type="Gene3D" id="2.130.10.10">
    <property type="entry name" value="YVTN repeat-like/Quinoprotein amine dehydrogenase"/>
    <property type="match status" value="1"/>
</dbReference>
<dbReference type="PANTHER" id="PTHR10039">
    <property type="entry name" value="AMELOGENIN"/>
    <property type="match status" value="1"/>
</dbReference>
<dbReference type="Pfam" id="PF24883">
    <property type="entry name" value="NPHP3_N"/>
    <property type="match status" value="1"/>
</dbReference>
<keyword evidence="6" id="KW-1185">Reference proteome</keyword>
<gene>
    <name evidence="5" type="ORF">BJX66DRAFT_345225</name>
</gene>
<evidence type="ECO:0000256" key="2">
    <source>
        <dbReference type="ARBA" id="ARBA00022737"/>
    </source>
</evidence>
<organism evidence="5 6">
    <name type="scientific">Aspergillus keveii</name>
    <dbReference type="NCBI Taxonomy" id="714993"/>
    <lineage>
        <taxon>Eukaryota</taxon>
        <taxon>Fungi</taxon>
        <taxon>Dikarya</taxon>
        <taxon>Ascomycota</taxon>
        <taxon>Pezizomycotina</taxon>
        <taxon>Eurotiomycetes</taxon>
        <taxon>Eurotiomycetidae</taxon>
        <taxon>Eurotiales</taxon>
        <taxon>Aspergillaceae</taxon>
        <taxon>Aspergillus</taxon>
        <taxon>Aspergillus subgen. Nidulantes</taxon>
    </lineage>
</organism>
<dbReference type="InterPro" id="IPR036322">
    <property type="entry name" value="WD40_repeat_dom_sf"/>
</dbReference>
<feature type="non-terminal residue" evidence="5">
    <location>
        <position position="674"/>
    </location>
</feature>
<sequence>MDRQRFDIRGGNVQAQGKFENSIFYQYIGDQGRQSTDRCHDYFAVTDPRDVKMAIHQARGAALKKSYDWILHHPQFQHWRNNNDSQVLWIKGDAGKGKTMLLCGIINELGPTTKLENPLAKTFLSFFFCRATVPKLSNAQAVLRGLIYMLVDTQPSFLSLMRQKFKENGEPQFGDAEAWAAMCVIFLNILREASSDKICIVVDALDECVLDQDKLLQFILQGAKEFPHVKWIISSRNHVEQRTRLQNTQSILSLEQPENAHSVSLAIGAYISDRTAQLQSLQDNDTLREYVQQTLQKKAEGTFLWVALVVQELEHVDRWKIRQVVNDVPRGLDDLYRRMINQMNQLANEDRECCRLILSATALAYRPLQLLELGVVSGLPDEIARNAQYIETMIKRSGSFLTVRDLIVDFVHQSAKDYLIEQAGLSIFPSGFPAAHRRMLTQSLHAMHKTLRRNIYSLCALGTPIDQAKPPTPDPLAAEDVAASILNGNIKDYSAVDVFLRERYLYWLEALSLLRGMTEGILATQKLEFMLRGRSGATELQKLAQDAYRFIRYHRGAIEDAPLQAYGSALVFSPTRSVIKQLFQHERSNSIAIVPLMGDDWNAHTGACLQTLEGHYDSVNSVVFSHDSSRVASGSYDKTIKIWDAQTGACLQTLEGHDGWVYSVVFSPDSSRVA</sequence>
<comment type="caution">
    <text evidence="5">The sequence shown here is derived from an EMBL/GenBank/DDBJ whole genome shotgun (WGS) entry which is preliminary data.</text>
</comment>
<evidence type="ECO:0000256" key="1">
    <source>
        <dbReference type="ARBA" id="ARBA00022574"/>
    </source>
</evidence>
<dbReference type="InterPro" id="IPR007111">
    <property type="entry name" value="NACHT_NTPase"/>
</dbReference>
<dbReference type="PROSITE" id="PS50837">
    <property type="entry name" value="NACHT"/>
    <property type="match status" value="1"/>
</dbReference>
<proteinExistence type="predicted"/>
<evidence type="ECO:0000256" key="3">
    <source>
        <dbReference type="PROSITE-ProRule" id="PRU00221"/>
    </source>
</evidence>
<dbReference type="SMART" id="SM00320">
    <property type="entry name" value="WD40"/>
    <property type="match status" value="2"/>
</dbReference>
<dbReference type="InterPro" id="IPR015943">
    <property type="entry name" value="WD40/YVTN_repeat-like_dom_sf"/>
</dbReference>
<dbReference type="PROSITE" id="PS00678">
    <property type="entry name" value="WD_REPEATS_1"/>
    <property type="match status" value="1"/>
</dbReference>
<dbReference type="PANTHER" id="PTHR10039:SF17">
    <property type="entry name" value="FUNGAL STAND N-TERMINAL GOODBYE DOMAIN-CONTAINING PROTEIN-RELATED"/>
    <property type="match status" value="1"/>
</dbReference>